<organism evidence="12 13">
    <name type="scientific">Hydra vulgaris</name>
    <name type="common">Hydra</name>
    <name type="synonym">Hydra attenuata</name>
    <dbReference type="NCBI Taxonomy" id="6087"/>
    <lineage>
        <taxon>Eukaryota</taxon>
        <taxon>Metazoa</taxon>
        <taxon>Cnidaria</taxon>
        <taxon>Hydrozoa</taxon>
        <taxon>Hydroidolina</taxon>
        <taxon>Anthoathecata</taxon>
        <taxon>Aplanulata</taxon>
        <taxon>Hydridae</taxon>
        <taxon>Hydra</taxon>
    </lineage>
</organism>
<reference evidence="13" key="1">
    <citation type="submission" date="2025-08" db="UniProtKB">
        <authorList>
            <consortium name="RefSeq"/>
        </authorList>
    </citation>
    <scope>IDENTIFICATION</scope>
</reference>
<evidence type="ECO:0000259" key="11">
    <source>
        <dbReference type="PROSITE" id="PS51292"/>
    </source>
</evidence>
<keyword evidence="3 10" id="KW-0812">Transmembrane</keyword>
<keyword evidence="12" id="KW-1185">Reference proteome</keyword>
<dbReference type="InterPro" id="IPR011016">
    <property type="entry name" value="Znf_RING-CH"/>
</dbReference>
<evidence type="ECO:0000256" key="9">
    <source>
        <dbReference type="ARBA" id="ARBA00023136"/>
    </source>
</evidence>
<evidence type="ECO:0000256" key="4">
    <source>
        <dbReference type="ARBA" id="ARBA00022723"/>
    </source>
</evidence>
<keyword evidence="9 10" id="KW-0472">Membrane</keyword>
<evidence type="ECO:0000256" key="3">
    <source>
        <dbReference type="ARBA" id="ARBA00022692"/>
    </source>
</evidence>
<dbReference type="SMART" id="SM00744">
    <property type="entry name" value="RINGv"/>
    <property type="match status" value="1"/>
</dbReference>
<evidence type="ECO:0000256" key="5">
    <source>
        <dbReference type="ARBA" id="ARBA00022771"/>
    </source>
</evidence>
<evidence type="ECO:0000256" key="8">
    <source>
        <dbReference type="ARBA" id="ARBA00022989"/>
    </source>
</evidence>
<evidence type="ECO:0000256" key="1">
    <source>
        <dbReference type="ARBA" id="ARBA00004141"/>
    </source>
</evidence>
<dbReference type="CDD" id="cd16495">
    <property type="entry name" value="RING_CH-C4HC3_MARCH"/>
    <property type="match status" value="1"/>
</dbReference>
<dbReference type="Pfam" id="PF12906">
    <property type="entry name" value="RINGv"/>
    <property type="match status" value="1"/>
</dbReference>
<sequence>MNIQTDDNDVYNSVKGNDCKTSVCRICYGSSEEEELKTPCKCLGSVKHIHQSCLMNWLRTGNNHCEICNTPYRFHRTTLPYNKRISPNKTSWHLAWIVKELVVLDWFHFLEMVFICVSLMIINRMSSFDLVYQFGLIGLVELVYYTLNVACCFFLLYYESWVQLNIKMVVLNYKDPLKENISLWLKILEWYASILRKNKRLKNVVDLIRTEDFVFIEDN</sequence>
<keyword evidence="5" id="KW-0863">Zinc-finger</keyword>
<proteinExistence type="predicted"/>
<feature type="transmembrane region" description="Helical" evidence="10">
    <location>
        <begin position="134"/>
        <end position="158"/>
    </location>
</feature>
<keyword evidence="6" id="KW-0833">Ubl conjugation pathway</keyword>
<evidence type="ECO:0000256" key="6">
    <source>
        <dbReference type="ARBA" id="ARBA00022786"/>
    </source>
</evidence>
<protein>
    <submittedName>
        <fullName evidence="13">E3 ubiquitin-protein ligase MARCHF11</fullName>
    </submittedName>
</protein>
<keyword evidence="4" id="KW-0479">Metal-binding</keyword>
<dbReference type="PROSITE" id="PS51292">
    <property type="entry name" value="ZF_RING_CH"/>
    <property type="match status" value="1"/>
</dbReference>
<feature type="domain" description="RING-CH-type" evidence="11">
    <location>
        <begin position="16"/>
        <end position="75"/>
    </location>
</feature>
<evidence type="ECO:0000313" key="13">
    <source>
        <dbReference type="RefSeq" id="XP_065672948.1"/>
    </source>
</evidence>
<dbReference type="GeneID" id="100213459"/>
<dbReference type="Gene3D" id="3.30.40.10">
    <property type="entry name" value="Zinc/RING finger domain, C3HC4 (zinc finger)"/>
    <property type="match status" value="1"/>
</dbReference>
<keyword evidence="8 10" id="KW-1133">Transmembrane helix</keyword>
<feature type="transmembrane region" description="Helical" evidence="10">
    <location>
        <begin position="101"/>
        <end position="122"/>
    </location>
</feature>
<accession>A0ABM4DEV4</accession>
<dbReference type="PANTHER" id="PTHR46065">
    <property type="entry name" value="E3 UBIQUITIN-PROTEIN LIGASE MARCH 2/3 FAMILY MEMBER"/>
    <property type="match status" value="1"/>
</dbReference>
<evidence type="ECO:0000256" key="10">
    <source>
        <dbReference type="SAM" id="Phobius"/>
    </source>
</evidence>
<evidence type="ECO:0000256" key="7">
    <source>
        <dbReference type="ARBA" id="ARBA00022833"/>
    </source>
</evidence>
<gene>
    <name evidence="13" type="primary">LOC100213459</name>
</gene>
<keyword evidence="7" id="KW-0862">Zinc</keyword>
<name>A0ABM4DEV4_HYDVU</name>
<evidence type="ECO:0000256" key="2">
    <source>
        <dbReference type="ARBA" id="ARBA00022679"/>
    </source>
</evidence>
<dbReference type="SUPFAM" id="SSF57850">
    <property type="entry name" value="RING/U-box"/>
    <property type="match status" value="1"/>
</dbReference>
<dbReference type="InterPro" id="IPR013083">
    <property type="entry name" value="Znf_RING/FYVE/PHD"/>
</dbReference>
<comment type="subcellular location">
    <subcellularLocation>
        <location evidence="1">Membrane</location>
        <topology evidence="1">Multi-pass membrane protein</topology>
    </subcellularLocation>
</comment>
<evidence type="ECO:0000313" key="12">
    <source>
        <dbReference type="Proteomes" id="UP001652625"/>
    </source>
</evidence>
<dbReference type="Proteomes" id="UP001652625">
    <property type="component" value="Chromosome 13"/>
</dbReference>
<dbReference type="RefSeq" id="XP_065672948.1">
    <property type="nucleotide sequence ID" value="XM_065816876.1"/>
</dbReference>
<keyword evidence="2" id="KW-0808">Transferase</keyword>
<dbReference type="PANTHER" id="PTHR46065:SF3">
    <property type="entry name" value="FI20425P1"/>
    <property type="match status" value="1"/>
</dbReference>